<dbReference type="STRING" id="144026.SAMN04488568_10485"/>
<dbReference type="Gene3D" id="3.40.630.30">
    <property type="match status" value="1"/>
</dbReference>
<evidence type="ECO:0000259" key="1">
    <source>
        <dbReference type="PROSITE" id="PS51186"/>
    </source>
</evidence>
<dbReference type="PANTHER" id="PTHR43451:SF1">
    <property type="entry name" value="ACETYLTRANSFERASE"/>
    <property type="match status" value="1"/>
</dbReference>
<dbReference type="PANTHER" id="PTHR43451">
    <property type="entry name" value="ACETYLTRANSFERASE (GNAT) FAMILY PROTEIN"/>
    <property type="match status" value="1"/>
</dbReference>
<dbReference type="PROSITE" id="PS51186">
    <property type="entry name" value="GNAT"/>
    <property type="match status" value="1"/>
</dbReference>
<dbReference type="InterPro" id="IPR052564">
    <property type="entry name" value="N-acetyltrans/Recomb-assoc"/>
</dbReference>
<dbReference type="Proteomes" id="UP000199759">
    <property type="component" value="Unassembled WGS sequence"/>
</dbReference>
<keyword evidence="2" id="KW-0808">Transferase</keyword>
<gene>
    <name evidence="2" type="ORF">SAMN04488568_10485</name>
</gene>
<dbReference type="OrthoDB" id="9789081at2"/>
<dbReference type="Pfam" id="PF13673">
    <property type="entry name" value="Acetyltransf_10"/>
    <property type="match status" value="1"/>
</dbReference>
<proteinExistence type="predicted"/>
<dbReference type="SUPFAM" id="SSF55729">
    <property type="entry name" value="Acyl-CoA N-acyltransferases (Nat)"/>
    <property type="match status" value="1"/>
</dbReference>
<name>A0A1G9PZT7_9PROT</name>
<reference evidence="2 3" key="1">
    <citation type="submission" date="2016-10" db="EMBL/GenBank/DDBJ databases">
        <authorList>
            <person name="de Groot N.N."/>
        </authorList>
    </citation>
    <scope>NUCLEOTIDE SEQUENCE [LARGE SCALE GENOMIC DNA]</scope>
    <source>
        <strain evidence="2 3">DSM 16077</strain>
    </source>
</reference>
<accession>A0A1G9PZT7</accession>
<protein>
    <submittedName>
        <fullName evidence="2">Acetyltransferase, GNAT family</fullName>
    </submittedName>
</protein>
<dbReference type="RefSeq" id="WP_091767786.1">
    <property type="nucleotide sequence ID" value="NZ_FNHG01000004.1"/>
</dbReference>
<sequence>MQTTSNHPAGIVLRRGERSDIAALTRVFYRAVREGAGPEYSTEQRAAWAPAPPEVEAWDKRLTPQAVFVAELDGAVIGFMSVKSDGYIDLAFVDPEHIGHGVAQLLYDRLEAHARETGMERLYSDASARARILFERQGWTVEAAQKPMIRGVELHNYRMSKALADED</sequence>
<organism evidence="2 3">
    <name type="scientific">Maricaulis salignorans</name>
    <dbReference type="NCBI Taxonomy" id="144026"/>
    <lineage>
        <taxon>Bacteria</taxon>
        <taxon>Pseudomonadati</taxon>
        <taxon>Pseudomonadota</taxon>
        <taxon>Alphaproteobacteria</taxon>
        <taxon>Maricaulales</taxon>
        <taxon>Maricaulaceae</taxon>
        <taxon>Maricaulis</taxon>
    </lineage>
</organism>
<dbReference type="InterPro" id="IPR000182">
    <property type="entry name" value="GNAT_dom"/>
</dbReference>
<evidence type="ECO:0000313" key="3">
    <source>
        <dbReference type="Proteomes" id="UP000199759"/>
    </source>
</evidence>
<dbReference type="EMBL" id="FNHG01000004">
    <property type="protein sequence ID" value="SDM03747.1"/>
    <property type="molecule type" value="Genomic_DNA"/>
</dbReference>
<dbReference type="AlphaFoldDB" id="A0A1G9PZT7"/>
<dbReference type="CDD" id="cd04301">
    <property type="entry name" value="NAT_SF"/>
    <property type="match status" value="1"/>
</dbReference>
<dbReference type="InterPro" id="IPR016181">
    <property type="entry name" value="Acyl_CoA_acyltransferase"/>
</dbReference>
<evidence type="ECO:0000313" key="2">
    <source>
        <dbReference type="EMBL" id="SDM03747.1"/>
    </source>
</evidence>
<dbReference type="GO" id="GO:0016747">
    <property type="term" value="F:acyltransferase activity, transferring groups other than amino-acyl groups"/>
    <property type="evidence" value="ECO:0007669"/>
    <property type="project" value="InterPro"/>
</dbReference>
<keyword evidence="3" id="KW-1185">Reference proteome</keyword>
<feature type="domain" description="N-acetyltransferase" evidence="1">
    <location>
        <begin position="11"/>
        <end position="164"/>
    </location>
</feature>